<comment type="caution">
    <text evidence="2">The sequence shown here is derived from an EMBL/GenBank/DDBJ whole genome shotgun (WGS) entry which is preliminary data.</text>
</comment>
<dbReference type="Proteomes" id="UP001373714">
    <property type="component" value="Unassembled WGS sequence"/>
</dbReference>
<proteinExistence type="predicted"/>
<reference evidence="2 3" key="1">
    <citation type="submission" date="2019-10" db="EMBL/GenBank/DDBJ databases">
        <authorList>
            <person name="Palmer J.M."/>
        </authorList>
    </citation>
    <scope>NUCLEOTIDE SEQUENCE [LARGE SCALE GENOMIC DNA]</scope>
    <source>
        <strain evidence="2 3">TWF730</strain>
    </source>
</reference>
<feature type="chain" id="PRO_5043821702" evidence="1">
    <location>
        <begin position="19"/>
        <end position="256"/>
    </location>
</feature>
<organism evidence="2 3">
    <name type="scientific">Orbilia blumenaviensis</name>
    <dbReference type="NCBI Taxonomy" id="1796055"/>
    <lineage>
        <taxon>Eukaryota</taxon>
        <taxon>Fungi</taxon>
        <taxon>Dikarya</taxon>
        <taxon>Ascomycota</taxon>
        <taxon>Pezizomycotina</taxon>
        <taxon>Orbiliomycetes</taxon>
        <taxon>Orbiliales</taxon>
        <taxon>Orbiliaceae</taxon>
        <taxon>Orbilia</taxon>
    </lineage>
</organism>
<dbReference type="AlphaFoldDB" id="A0AAV9U219"/>
<name>A0AAV9U219_9PEZI</name>
<feature type="signal peptide" evidence="1">
    <location>
        <begin position="1"/>
        <end position="18"/>
    </location>
</feature>
<evidence type="ECO:0000256" key="1">
    <source>
        <dbReference type="SAM" id="SignalP"/>
    </source>
</evidence>
<keyword evidence="3" id="KW-1185">Reference proteome</keyword>
<protein>
    <submittedName>
        <fullName evidence="2">Uncharacterized protein</fullName>
    </submittedName>
</protein>
<dbReference type="EMBL" id="JAVHNS010000018">
    <property type="protein sequence ID" value="KAK6331481.1"/>
    <property type="molecule type" value="Genomic_DNA"/>
</dbReference>
<evidence type="ECO:0000313" key="3">
    <source>
        <dbReference type="Proteomes" id="UP001373714"/>
    </source>
</evidence>
<keyword evidence="1" id="KW-0732">Signal</keyword>
<evidence type="ECO:0000313" key="2">
    <source>
        <dbReference type="EMBL" id="KAK6331481.1"/>
    </source>
</evidence>
<sequence>MSMILVVSLAGLISAAFATTCEPDNCLRAIRASSRLSDASAACSSYLRTTFTPDTRTYTYYDTVSELAQETQYSTQTNTFFDTLTTVIKQTVTIQEAPYTSTVTIFDPALKKRQVAPTIPAYASPCSGEARFTSACSCIGVTGPITVTAPVPSTTITLTTTVTYSTGTNVVTVETKSVTVTDATEFITTIDSTKTLPGPPATVTITVPYPPHCKNIVWRNGIRYPDDGWRSENLGPISPQDCCLRCFLTLNCITHV</sequence>
<accession>A0AAV9U219</accession>
<gene>
    <name evidence="2" type="ORF">TWF730_004563</name>
</gene>